<keyword evidence="2" id="KW-1185">Reference proteome</keyword>
<protein>
    <submittedName>
        <fullName evidence="1">Nitrous oxide-stimulated promoter family protein</fullName>
    </submittedName>
</protein>
<evidence type="ECO:0000313" key="1">
    <source>
        <dbReference type="EMBL" id="MBA4603236.1"/>
    </source>
</evidence>
<sequence>MSKRELNNGPLIRDEKETVSKMIALYCHKKHHQDDLCEECADLKNYCLERLSYCRFGEQKSACSNCSVHCYQPKYREKIKRVMRYSGMWMLLYHPVYSVKHLLKR</sequence>
<dbReference type="AlphaFoldDB" id="A0A7W1XU18"/>
<comment type="caution">
    <text evidence="1">The sequence shown here is derived from an EMBL/GenBank/DDBJ whole genome shotgun (WGS) entry which is preliminary data.</text>
</comment>
<evidence type="ECO:0000313" key="2">
    <source>
        <dbReference type="Proteomes" id="UP000538292"/>
    </source>
</evidence>
<gene>
    <name evidence="1" type="ORF">H2C83_13085</name>
</gene>
<dbReference type="RefSeq" id="WP_181741667.1">
    <property type="nucleotide sequence ID" value="NZ_JACEOL010000043.1"/>
</dbReference>
<dbReference type="Pfam" id="PF11756">
    <property type="entry name" value="YgbA_NO"/>
    <property type="match status" value="1"/>
</dbReference>
<name>A0A7W1XU18_9BACL</name>
<proteinExistence type="predicted"/>
<dbReference type="EMBL" id="JACEOL010000043">
    <property type="protein sequence ID" value="MBA4603236.1"/>
    <property type="molecule type" value="Genomic_DNA"/>
</dbReference>
<reference evidence="1 2" key="1">
    <citation type="submission" date="2020-07" db="EMBL/GenBank/DDBJ databases">
        <title>Thermoactinomyces phylogeny.</title>
        <authorList>
            <person name="Dunlap C."/>
        </authorList>
    </citation>
    <scope>NUCLEOTIDE SEQUENCE [LARGE SCALE GENOMIC DNA]</scope>
    <source>
        <strain evidence="1 2">AMNI-1</strain>
    </source>
</reference>
<dbReference type="NCBIfam" id="NF007714">
    <property type="entry name" value="PRK10410.1-2"/>
    <property type="match status" value="1"/>
</dbReference>
<accession>A0A7W1XU18</accession>
<dbReference type="InterPro" id="IPR020483">
    <property type="entry name" value="Uncharacterised_YgbA"/>
</dbReference>
<dbReference type="Proteomes" id="UP000538292">
    <property type="component" value="Unassembled WGS sequence"/>
</dbReference>
<organism evidence="1 2">
    <name type="scientific">Thermoactinomyces mirandus</name>
    <dbReference type="NCBI Taxonomy" id="2756294"/>
    <lineage>
        <taxon>Bacteria</taxon>
        <taxon>Bacillati</taxon>
        <taxon>Bacillota</taxon>
        <taxon>Bacilli</taxon>
        <taxon>Bacillales</taxon>
        <taxon>Thermoactinomycetaceae</taxon>
        <taxon>Thermoactinomyces</taxon>
    </lineage>
</organism>